<name>A0A919ULC4_9ACTN</name>
<keyword evidence="3" id="KW-1185">Reference proteome</keyword>
<dbReference type="AlphaFoldDB" id="A0A919ULC4"/>
<evidence type="ECO:0000313" key="3">
    <source>
        <dbReference type="Proteomes" id="UP000640052"/>
    </source>
</evidence>
<proteinExistence type="predicted"/>
<evidence type="ECO:0000313" key="2">
    <source>
        <dbReference type="EMBL" id="GIH26011.1"/>
    </source>
</evidence>
<reference evidence="2" key="1">
    <citation type="submission" date="2021-01" db="EMBL/GenBank/DDBJ databases">
        <title>Whole genome shotgun sequence of Acrocarpospora phusangensis NBRC 108782.</title>
        <authorList>
            <person name="Komaki H."/>
            <person name="Tamura T."/>
        </authorList>
    </citation>
    <scope>NUCLEOTIDE SEQUENCE</scope>
    <source>
        <strain evidence="2">NBRC 108782</strain>
    </source>
</reference>
<protein>
    <submittedName>
        <fullName evidence="2">Uncharacterized protein</fullName>
    </submittedName>
</protein>
<feature type="region of interest" description="Disordered" evidence="1">
    <location>
        <begin position="62"/>
        <end position="81"/>
    </location>
</feature>
<accession>A0A919ULC4</accession>
<dbReference type="RefSeq" id="WP_204042707.1">
    <property type="nucleotide sequence ID" value="NZ_BOOA01000035.1"/>
</dbReference>
<comment type="caution">
    <text evidence="2">The sequence shown here is derived from an EMBL/GenBank/DDBJ whole genome shotgun (WGS) entry which is preliminary data.</text>
</comment>
<evidence type="ECO:0000256" key="1">
    <source>
        <dbReference type="SAM" id="MobiDB-lite"/>
    </source>
</evidence>
<organism evidence="2 3">
    <name type="scientific">Acrocarpospora phusangensis</name>
    <dbReference type="NCBI Taxonomy" id="1070424"/>
    <lineage>
        <taxon>Bacteria</taxon>
        <taxon>Bacillati</taxon>
        <taxon>Actinomycetota</taxon>
        <taxon>Actinomycetes</taxon>
        <taxon>Streptosporangiales</taxon>
        <taxon>Streptosporangiaceae</taxon>
        <taxon>Acrocarpospora</taxon>
    </lineage>
</organism>
<sequence>MKTETYRGVKLKVKKGREWGYLTYFVNGVSWGDHLGRDEEKALASMHGYVDMAIERPADFEPYWQPGYRKPKPRPESEESW</sequence>
<dbReference type="EMBL" id="BOOA01000035">
    <property type="protein sequence ID" value="GIH26011.1"/>
    <property type="molecule type" value="Genomic_DNA"/>
</dbReference>
<dbReference type="Proteomes" id="UP000640052">
    <property type="component" value="Unassembled WGS sequence"/>
</dbReference>
<gene>
    <name evidence="2" type="ORF">Aph01nite_43210</name>
</gene>